<keyword evidence="5" id="KW-0206">Cytoskeleton</keyword>
<dbReference type="AlphaFoldDB" id="A2DSX9"/>
<dbReference type="OrthoDB" id="10255210at2759"/>
<dbReference type="Gene3D" id="2.30.29.170">
    <property type="match status" value="3"/>
</dbReference>
<dbReference type="Proteomes" id="UP000001542">
    <property type="component" value="Unassembled WGS sequence"/>
</dbReference>
<comment type="subcellular location">
    <subcellularLocation>
        <location evidence="1">Cell projection</location>
        <location evidence="1">Cilium</location>
    </subcellularLocation>
    <subcellularLocation>
        <location evidence="2">Cytoplasm</location>
        <location evidence="2">Cytoskeleton</location>
    </subcellularLocation>
</comment>
<reference evidence="8" key="2">
    <citation type="journal article" date="2007" name="Science">
        <title>Draft genome sequence of the sexually transmitted pathogen Trichomonas vaginalis.</title>
        <authorList>
            <person name="Carlton J.M."/>
            <person name="Hirt R.P."/>
            <person name="Silva J.C."/>
            <person name="Delcher A.L."/>
            <person name="Schatz M."/>
            <person name="Zhao Q."/>
            <person name="Wortman J.R."/>
            <person name="Bidwell S.L."/>
            <person name="Alsmark U.C.M."/>
            <person name="Besteiro S."/>
            <person name="Sicheritz-Ponten T."/>
            <person name="Noel C.J."/>
            <person name="Dacks J.B."/>
            <person name="Foster P.G."/>
            <person name="Simillion C."/>
            <person name="Van de Peer Y."/>
            <person name="Miranda-Saavedra D."/>
            <person name="Barton G.J."/>
            <person name="Westrop G.D."/>
            <person name="Mueller S."/>
            <person name="Dessi D."/>
            <person name="Fiori P.L."/>
            <person name="Ren Q."/>
            <person name="Paulsen I."/>
            <person name="Zhang H."/>
            <person name="Bastida-Corcuera F.D."/>
            <person name="Simoes-Barbosa A."/>
            <person name="Brown M.T."/>
            <person name="Hayes R.D."/>
            <person name="Mukherjee M."/>
            <person name="Okumura C.Y."/>
            <person name="Schneider R."/>
            <person name="Smith A.J."/>
            <person name="Vanacova S."/>
            <person name="Villalvazo M."/>
            <person name="Haas B.J."/>
            <person name="Pertea M."/>
            <person name="Feldblyum T.V."/>
            <person name="Utterback T.R."/>
            <person name="Shu C.L."/>
            <person name="Osoegawa K."/>
            <person name="de Jong P.J."/>
            <person name="Hrdy I."/>
            <person name="Horvathova L."/>
            <person name="Zubacova Z."/>
            <person name="Dolezal P."/>
            <person name="Malik S.B."/>
            <person name="Logsdon J.M. Jr."/>
            <person name="Henze K."/>
            <person name="Gupta A."/>
            <person name="Wang C.C."/>
            <person name="Dunne R.L."/>
            <person name="Upcroft J.A."/>
            <person name="Upcroft P."/>
            <person name="White O."/>
            <person name="Salzberg S.L."/>
            <person name="Tang P."/>
            <person name="Chiu C.-H."/>
            <person name="Lee Y.-S."/>
            <person name="Embley T.M."/>
            <person name="Coombs G.H."/>
            <person name="Mottram J.C."/>
            <person name="Tachezy J."/>
            <person name="Fraser-Liggett C.M."/>
            <person name="Johnson P.J."/>
        </authorList>
    </citation>
    <scope>NUCLEOTIDE SEQUENCE [LARGE SCALE GENOMIC DNA]</scope>
    <source>
        <strain evidence="8">G3</strain>
    </source>
</reference>
<keyword evidence="9" id="KW-1185">Reference proteome</keyword>
<keyword evidence="8" id="KW-0282">Flagellum</keyword>
<dbReference type="InterPro" id="IPR040193">
    <property type="entry name" value="EFHC1/EFHC2/EFHB"/>
</dbReference>
<dbReference type="STRING" id="5722.A2DSX9"/>
<dbReference type="KEGG" id="tva:4774538"/>
<evidence type="ECO:0000256" key="3">
    <source>
        <dbReference type="ARBA" id="ARBA00022490"/>
    </source>
</evidence>
<dbReference type="PANTHER" id="PTHR12086:SF9">
    <property type="entry name" value="EF-HAND DOMAIN-CONTAINING PROTEIN 1"/>
    <property type="match status" value="1"/>
</dbReference>
<organism evidence="8 9">
    <name type="scientific">Trichomonas vaginalis (strain ATCC PRA-98 / G3)</name>
    <dbReference type="NCBI Taxonomy" id="412133"/>
    <lineage>
        <taxon>Eukaryota</taxon>
        <taxon>Metamonada</taxon>
        <taxon>Parabasalia</taxon>
        <taxon>Trichomonadida</taxon>
        <taxon>Trichomonadidae</taxon>
        <taxon>Trichomonas</taxon>
    </lineage>
</organism>
<dbReference type="GO" id="GO:0000281">
    <property type="term" value="P:mitotic cytokinesis"/>
    <property type="evidence" value="ECO:0000318"/>
    <property type="project" value="GO_Central"/>
</dbReference>
<evidence type="ECO:0000256" key="5">
    <source>
        <dbReference type="ARBA" id="ARBA00023212"/>
    </source>
</evidence>
<feature type="domain" description="DM10" evidence="7">
    <location>
        <begin position="85"/>
        <end position="193"/>
    </location>
</feature>
<dbReference type="VEuPathDB" id="TrichDB:TVAG_348380"/>
<gene>
    <name evidence="8" type="ORF">TVAG_348380</name>
</gene>
<name>A2DSX9_TRIV3</name>
<evidence type="ECO:0000313" key="8">
    <source>
        <dbReference type="EMBL" id="EAY16528.1"/>
    </source>
</evidence>
<dbReference type="PROSITE" id="PS51336">
    <property type="entry name" value="DM10"/>
    <property type="match status" value="3"/>
</dbReference>
<dbReference type="Pfam" id="PF06565">
    <property type="entry name" value="DM10_dom"/>
    <property type="match status" value="3"/>
</dbReference>
<dbReference type="GO" id="GO:0072686">
    <property type="term" value="C:mitotic spindle"/>
    <property type="evidence" value="ECO:0000318"/>
    <property type="project" value="GO_Central"/>
</dbReference>
<dbReference type="VEuPathDB" id="TrichDB:TVAGG3_1041490"/>
<accession>A2DSX9</accession>
<sequence length="585" mass="67683">MSSDIPNLPGLNFRDPRSYAMLRPQHNKIQYGYMLPRPPTVEHVEKHINEHSTKIRYTEPMLTSTGNIKAQQTFADNPLPTAMVPPGVLRFYAYFREEVTESNDETSRIRYVRIYAYLEDNTIMIEEQKQRNSGIDQGVLLKRMRALKPDAPQFGDQYVAADFNVGQNYEIYGITYHIYACDEFTERYFQEHDLQLGEFEKAPDDIFTVKRKLTERPIRVSRVNADKQNLKRFLEYDGKVLRFYCTWDDTGSMFGEKRNFVLVYFLVDGSIEIRQVLPPNSGRDNVANFLKKSKLINPQTKQPYQEQDFYVGQTIEVYNRRFFIYDADPFTRNYLDDKYGIHDWTSAINDSDSDDEAQAEMDKSKRVIAEYNGWGDPEDSAGYCTSLHPKPPKKDTIKLLNNDGKVLRFSAQFLNPAPQDRERRFVIAFFLMDDTVAVYEKPMRNSGFREGKFIQRTKLTNPATGKTFAASDFKIGATLTINSFTFITTEADEYSLGFMEADADQFPSSDLSNIINALRQQRDVVDSLHEAFQAKDPELQGRVKPSDMAVIMESIGMPKHEIATVLRRWENKLGFDYFGFMSALQ</sequence>
<dbReference type="eggNOG" id="KOG0043">
    <property type="taxonomic scope" value="Eukaryota"/>
</dbReference>
<dbReference type="GO" id="GO:0060285">
    <property type="term" value="P:cilium-dependent cell motility"/>
    <property type="evidence" value="ECO:0000318"/>
    <property type="project" value="GO_Central"/>
</dbReference>
<keyword evidence="6" id="KW-0966">Cell projection</keyword>
<protein>
    <submittedName>
        <fullName evidence="8">Flagellar protofilament ribbon protein, putative</fullName>
    </submittedName>
</protein>
<keyword evidence="3" id="KW-0963">Cytoplasm</keyword>
<evidence type="ECO:0000256" key="4">
    <source>
        <dbReference type="ARBA" id="ARBA00022737"/>
    </source>
</evidence>
<reference evidence="8" key="1">
    <citation type="submission" date="2006-10" db="EMBL/GenBank/DDBJ databases">
        <authorList>
            <person name="Amadeo P."/>
            <person name="Zhao Q."/>
            <person name="Wortman J."/>
            <person name="Fraser-Liggett C."/>
            <person name="Carlton J."/>
        </authorList>
    </citation>
    <scope>NUCLEOTIDE SEQUENCE</scope>
    <source>
        <strain evidence="8">G3</strain>
    </source>
</reference>
<dbReference type="GO" id="GO:0043014">
    <property type="term" value="F:alpha-tubulin binding"/>
    <property type="evidence" value="ECO:0000318"/>
    <property type="project" value="GO_Central"/>
</dbReference>
<proteinExistence type="predicted"/>
<evidence type="ECO:0000259" key="7">
    <source>
        <dbReference type="PROSITE" id="PS51336"/>
    </source>
</evidence>
<dbReference type="FunFam" id="2.30.29.170:FF:000001">
    <property type="entry name" value="EF-hand domain containing 1"/>
    <property type="match status" value="1"/>
</dbReference>
<evidence type="ECO:0000256" key="1">
    <source>
        <dbReference type="ARBA" id="ARBA00004138"/>
    </source>
</evidence>
<dbReference type="FunFam" id="2.30.29.170:FF:000002">
    <property type="entry name" value="EF-hand domain (C-terminal) containing 1"/>
    <property type="match status" value="1"/>
</dbReference>
<dbReference type="SMR" id="A2DSX9"/>
<evidence type="ECO:0000256" key="6">
    <source>
        <dbReference type="ARBA" id="ARBA00023273"/>
    </source>
</evidence>
<dbReference type="InterPro" id="IPR006602">
    <property type="entry name" value="DM10_dom"/>
</dbReference>
<dbReference type="OMA" id="QDFYKWE"/>
<feature type="domain" description="DM10" evidence="7">
    <location>
        <begin position="237"/>
        <end position="339"/>
    </location>
</feature>
<evidence type="ECO:0000256" key="2">
    <source>
        <dbReference type="ARBA" id="ARBA00004245"/>
    </source>
</evidence>
<dbReference type="InParanoid" id="A2DSX9"/>
<dbReference type="PANTHER" id="PTHR12086">
    <property type="entry name" value="EF-HAND DOMAIN C-TERMINAL CONTAINING PROTEIN"/>
    <property type="match status" value="1"/>
</dbReference>
<dbReference type="FunFam" id="2.30.29.170:FF:000004">
    <property type="entry name" value="EF-hand domain containing 2"/>
    <property type="match status" value="1"/>
</dbReference>
<evidence type="ECO:0000313" key="9">
    <source>
        <dbReference type="Proteomes" id="UP000001542"/>
    </source>
</evidence>
<dbReference type="SMART" id="SM00676">
    <property type="entry name" value="DM10"/>
    <property type="match status" value="3"/>
</dbReference>
<dbReference type="GO" id="GO:0007052">
    <property type="term" value="P:mitotic spindle organization"/>
    <property type="evidence" value="ECO:0000318"/>
    <property type="project" value="GO_Central"/>
</dbReference>
<feature type="domain" description="DM10" evidence="7">
    <location>
        <begin position="403"/>
        <end position="503"/>
    </location>
</feature>
<dbReference type="GO" id="GO:0005930">
    <property type="term" value="C:axoneme"/>
    <property type="evidence" value="ECO:0000318"/>
    <property type="project" value="GO_Central"/>
</dbReference>
<keyword evidence="4" id="KW-0677">Repeat</keyword>
<dbReference type="EMBL" id="DS113241">
    <property type="protein sequence ID" value="EAY16528.1"/>
    <property type="molecule type" value="Genomic_DNA"/>
</dbReference>
<dbReference type="RefSeq" id="XP_001328751.1">
    <property type="nucleotide sequence ID" value="XM_001328716.1"/>
</dbReference>
<keyword evidence="8" id="KW-0969">Cilium</keyword>